<dbReference type="Proteomes" id="UP001551482">
    <property type="component" value="Unassembled WGS sequence"/>
</dbReference>
<gene>
    <name evidence="1" type="ORF">AB0C36_01575</name>
</gene>
<organism evidence="1 2">
    <name type="scientific">Streptodolium elevatio</name>
    <dbReference type="NCBI Taxonomy" id="3157996"/>
    <lineage>
        <taxon>Bacteria</taxon>
        <taxon>Bacillati</taxon>
        <taxon>Actinomycetota</taxon>
        <taxon>Actinomycetes</taxon>
        <taxon>Kitasatosporales</taxon>
        <taxon>Streptomycetaceae</taxon>
        <taxon>Streptodolium</taxon>
    </lineage>
</organism>
<comment type="caution">
    <text evidence="1">The sequence shown here is derived from an EMBL/GenBank/DDBJ whole genome shotgun (WGS) entry which is preliminary data.</text>
</comment>
<keyword evidence="2" id="KW-1185">Reference proteome</keyword>
<evidence type="ECO:0000313" key="2">
    <source>
        <dbReference type="Proteomes" id="UP001551482"/>
    </source>
</evidence>
<dbReference type="EMBL" id="JBEZFP010000002">
    <property type="protein sequence ID" value="MEU8132178.1"/>
    <property type="molecule type" value="Genomic_DNA"/>
</dbReference>
<evidence type="ECO:0000313" key="1">
    <source>
        <dbReference type="EMBL" id="MEU8132178.1"/>
    </source>
</evidence>
<accession>A0ABV3D8W7</accession>
<protein>
    <submittedName>
        <fullName evidence="1">Uncharacterized protein</fullName>
    </submittedName>
</protein>
<sequence>MMVPAAADAGAVLVDQHAEGRYVLVESARCLQAVGVRAAV</sequence>
<reference evidence="1 2" key="1">
    <citation type="submission" date="2024-06" db="EMBL/GenBank/DDBJ databases">
        <title>The Natural Products Discovery Center: Release of the First 8490 Sequenced Strains for Exploring Actinobacteria Biosynthetic Diversity.</title>
        <authorList>
            <person name="Kalkreuter E."/>
            <person name="Kautsar S.A."/>
            <person name="Yang D."/>
            <person name="Bader C.D."/>
            <person name="Teijaro C.N."/>
            <person name="Fluegel L."/>
            <person name="Davis C.M."/>
            <person name="Simpson J.R."/>
            <person name="Lauterbach L."/>
            <person name="Steele A.D."/>
            <person name="Gui C."/>
            <person name="Meng S."/>
            <person name="Li G."/>
            <person name="Viehrig K."/>
            <person name="Ye F."/>
            <person name="Su P."/>
            <person name="Kiefer A.F."/>
            <person name="Nichols A."/>
            <person name="Cepeda A.J."/>
            <person name="Yan W."/>
            <person name="Fan B."/>
            <person name="Jiang Y."/>
            <person name="Adhikari A."/>
            <person name="Zheng C.-J."/>
            <person name="Schuster L."/>
            <person name="Cowan T.M."/>
            <person name="Smanski M.J."/>
            <person name="Chevrette M.G."/>
            <person name="De Carvalho L.P.S."/>
            <person name="Shen B."/>
        </authorList>
    </citation>
    <scope>NUCLEOTIDE SEQUENCE [LARGE SCALE GENOMIC DNA]</scope>
    <source>
        <strain evidence="1 2">NPDC048946</strain>
    </source>
</reference>
<name>A0ABV3D8W7_9ACTN</name>
<dbReference type="RefSeq" id="WP_358347581.1">
    <property type="nucleotide sequence ID" value="NZ_JBEZFP010000002.1"/>
</dbReference>
<proteinExistence type="predicted"/>